<feature type="compositionally biased region" description="Basic and acidic residues" evidence="1">
    <location>
        <begin position="63"/>
        <end position="114"/>
    </location>
</feature>
<feature type="compositionally biased region" description="Basic and acidic residues" evidence="1">
    <location>
        <begin position="38"/>
        <end position="55"/>
    </location>
</feature>
<dbReference type="AlphaFoldDB" id="A0A1X7AAU9"/>
<feature type="compositionally biased region" description="Basic and acidic residues" evidence="1">
    <location>
        <begin position="296"/>
        <end position="305"/>
    </location>
</feature>
<dbReference type="EMBL" id="FWFK01000011">
    <property type="protein sequence ID" value="SLN74769.1"/>
    <property type="molecule type" value="Genomic_DNA"/>
</dbReference>
<evidence type="ECO:0000313" key="2">
    <source>
        <dbReference type="EMBL" id="SLN74769.1"/>
    </source>
</evidence>
<gene>
    <name evidence="2" type="ORF">ROJ8625_04098</name>
</gene>
<dbReference type="Proteomes" id="UP000193570">
    <property type="component" value="Unassembled WGS sequence"/>
</dbReference>
<sequence length="361" mass="40121">MSEEALTPALAEQSPAPEAVQEAPQQEAPQEADEQQEPQEKPKRSRREALEKAFSDLDEEAEGEKAKKPDVKKYESKKEAEQKPAEAKTEQQRGPDGKFVAKDDKPEAKAEPKAADSFNEAPSRFSADAKAEWANAPQAIKAEAHRAVREMEQGIEQYRQRIEPLEPFYKMAEQQGVKLEDALGRYINLENMLSRDPVAGFSEIARNMGMSPQQIGQMLTGQQPGQSDPRDKEIQQLRQQVKELRQGFGGVQQTMQQQQEQAVHKQIEDFAAQNPRFEELSGEIATMLSTGYAKDLQEAYEKAERMNPPAPQPQAAPETPAQTREVKSVTGAPTAGSNPAQRKPSANREEAIARAMRSAGF</sequence>
<feature type="region of interest" description="Disordered" evidence="1">
    <location>
        <begin position="296"/>
        <end position="361"/>
    </location>
</feature>
<name>A0A1X7AAU9_9RHOB</name>
<feature type="region of interest" description="Disordered" evidence="1">
    <location>
        <begin position="1"/>
        <end position="138"/>
    </location>
</feature>
<accession>A0A1X7AAU9</accession>
<protein>
    <submittedName>
        <fullName evidence="2">Uncharacterized protein</fullName>
    </submittedName>
</protein>
<dbReference type="RefSeq" id="WP_143535221.1">
    <property type="nucleotide sequence ID" value="NZ_FWFK01000011.1"/>
</dbReference>
<dbReference type="OrthoDB" id="8101096at2"/>
<keyword evidence="3" id="KW-1185">Reference proteome</keyword>
<proteinExistence type="predicted"/>
<evidence type="ECO:0000313" key="3">
    <source>
        <dbReference type="Proteomes" id="UP000193570"/>
    </source>
</evidence>
<reference evidence="2 3" key="1">
    <citation type="submission" date="2017-03" db="EMBL/GenBank/DDBJ databases">
        <authorList>
            <person name="Afonso C.L."/>
            <person name="Miller P.J."/>
            <person name="Scott M.A."/>
            <person name="Spackman E."/>
            <person name="Goraichik I."/>
            <person name="Dimitrov K.M."/>
            <person name="Suarez D.L."/>
            <person name="Swayne D.E."/>
        </authorList>
    </citation>
    <scope>NUCLEOTIDE SEQUENCE [LARGE SCALE GENOMIC DNA]</scope>
    <source>
        <strain evidence="2 3">CECT 8625</strain>
    </source>
</reference>
<evidence type="ECO:0000256" key="1">
    <source>
        <dbReference type="SAM" id="MobiDB-lite"/>
    </source>
</evidence>
<organism evidence="2 3">
    <name type="scientific">Roseivivax jejudonensis</name>
    <dbReference type="NCBI Taxonomy" id="1529041"/>
    <lineage>
        <taxon>Bacteria</taxon>
        <taxon>Pseudomonadati</taxon>
        <taxon>Pseudomonadota</taxon>
        <taxon>Alphaproteobacteria</taxon>
        <taxon>Rhodobacterales</taxon>
        <taxon>Roseobacteraceae</taxon>
        <taxon>Roseivivax</taxon>
    </lineage>
</organism>
<feature type="compositionally biased region" description="Low complexity" evidence="1">
    <location>
        <begin position="11"/>
        <end position="29"/>
    </location>
</feature>